<evidence type="ECO:0000313" key="1">
    <source>
        <dbReference type="EMBL" id="CAH2007733.1"/>
    </source>
</evidence>
<proteinExistence type="predicted"/>
<gene>
    <name evidence="1" type="ORF">ACAOBT_LOCUS29808</name>
    <name evidence="2" type="ORF">ACAOBT_LOCUS34496</name>
</gene>
<comment type="caution">
    <text evidence="2">The sequence shown here is derived from an EMBL/GenBank/DDBJ whole genome shotgun (WGS) entry which is preliminary data.</text>
</comment>
<dbReference type="AlphaFoldDB" id="A0A9P0MAU2"/>
<dbReference type="Proteomes" id="UP001152888">
    <property type="component" value="Unassembled WGS sequence"/>
</dbReference>
<reference evidence="2" key="1">
    <citation type="submission" date="2022-03" db="EMBL/GenBank/DDBJ databases">
        <authorList>
            <person name="Sayadi A."/>
        </authorList>
    </citation>
    <scope>NUCLEOTIDE SEQUENCE</scope>
</reference>
<evidence type="ECO:0000313" key="2">
    <source>
        <dbReference type="EMBL" id="CAH2015073.1"/>
    </source>
</evidence>
<dbReference type="OrthoDB" id="6780049at2759"/>
<accession>A0A9P0MAU2</accession>
<keyword evidence="3" id="KW-1185">Reference proteome</keyword>
<dbReference type="EMBL" id="CAKOFQ010008598">
    <property type="protein sequence ID" value="CAH2015073.1"/>
    <property type="molecule type" value="Genomic_DNA"/>
</dbReference>
<evidence type="ECO:0000313" key="3">
    <source>
        <dbReference type="Proteomes" id="UP001152888"/>
    </source>
</evidence>
<name>A0A9P0MAU2_ACAOB</name>
<protein>
    <submittedName>
        <fullName evidence="2">Uncharacterized protein</fullName>
    </submittedName>
</protein>
<sequence>MSRLRLILLYVTLSLPITFCFYARYNIMCINICIVMTKVLNNKRTMATLTVKNCIPPGYQFCVTKNKKRKSKVAKFTNNTNESLFYFG</sequence>
<organism evidence="2 3">
    <name type="scientific">Acanthoscelides obtectus</name>
    <name type="common">Bean weevil</name>
    <name type="synonym">Bruchus obtectus</name>
    <dbReference type="NCBI Taxonomy" id="200917"/>
    <lineage>
        <taxon>Eukaryota</taxon>
        <taxon>Metazoa</taxon>
        <taxon>Ecdysozoa</taxon>
        <taxon>Arthropoda</taxon>
        <taxon>Hexapoda</taxon>
        <taxon>Insecta</taxon>
        <taxon>Pterygota</taxon>
        <taxon>Neoptera</taxon>
        <taxon>Endopterygota</taxon>
        <taxon>Coleoptera</taxon>
        <taxon>Polyphaga</taxon>
        <taxon>Cucujiformia</taxon>
        <taxon>Chrysomeloidea</taxon>
        <taxon>Chrysomelidae</taxon>
        <taxon>Bruchinae</taxon>
        <taxon>Bruchini</taxon>
        <taxon>Acanthoscelides</taxon>
    </lineage>
</organism>
<dbReference type="EMBL" id="CAKOFQ010007763">
    <property type="protein sequence ID" value="CAH2007733.1"/>
    <property type="molecule type" value="Genomic_DNA"/>
</dbReference>